<name>A0A6N6MK45_9HYPH</name>
<dbReference type="Pfam" id="PF10636">
    <property type="entry name" value="hemP"/>
    <property type="match status" value="1"/>
</dbReference>
<evidence type="ECO:0000313" key="2">
    <source>
        <dbReference type="EMBL" id="KAB1069978.1"/>
    </source>
</evidence>
<accession>A0A6N6MK45</accession>
<proteinExistence type="predicted"/>
<dbReference type="EMBL" id="VZZJ01000034">
    <property type="protein sequence ID" value="KAB1069978.1"/>
    <property type="molecule type" value="Genomic_DNA"/>
</dbReference>
<comment type="caution">
    <text evidence="2">The sequence shown here is derived from an EMBL/GenBank/DDBJ whole genome shotgun (WGS) entry which is preliminary data.</text>
</comment>
<dbReference type="Gene3D" id="2.10.70.10">
    <property type="entry name" value="Complement Module, domain 1"/>
    <property type="match status" value="1"/>
</dbReference>
<evidence type="ECO:0000313" key="3">
    <source>
        <dbReference type="Proteomes" id="UP000441523"/>
    </source>
</evidence>
<sequence>MESEAEVACADPHAIPGDPHAIPGDQSAEPGVVISATALTKGQRAAIRLHAGERDRLRVTANDKPVLTK</sequence>
<dbReference type="InterPro" id="IPR019600">
    <property type="entry name" value="Hemin_uptake_protein_HemP"/>
</dbReference>
<feature type="region of interest" description="Disordered" evidence="1">
    <location>
        <begin position="1"/>
        <end position="27"/>
    </location>
</feature>
<dbReference type="AlphaFoldDB" id="A0A6N6MK45"/>
<protein>
    <submittedName>
        <fullName evidence="2">Hemin uptake protein HemP</fullName>
    </submittedName>
</protein>
<gene>
    <name evidence="2" type="ORF">F6X51_24405</name>
</gene>
<keyword evidence="3" id="KW-1185">Reference proteome</keyword>
<dbReference type="Proteomes" id="UP000441523">
    <property type="component" value="Unassembled WGS sequence"/>
</dbReference>
<organism evidence="2 3">
    <name type="scientific">Methylobacterium planeticum</name>
    <dbReference type="NCBI Taxonomy" id="2615211"/>
    <lineage>
        <taxon>Bacteria</taxon>
        <taxon>Pseudomonadati</taxon>
        <taxon>Pseudomonadota</taxon>
        <taxon>Alphaproteobacteria</taxon>
        <taxon>Hyphomicrobiales</taxon>
        <taxon>Methylobacteriaceae</taxon>
        <taxon>Methylobacterium</taxon>
    </lineage>
</organism>
<evidence type="ECO:0000256" key="1">
    <source>
        <dbReference type="SAM" id="MobiDB-lite"/>
    </source>
</evidence>
<reference evidence="2 3" key="1">
    <citation type="submission" date="2019-09" db="EMBL/GenBank/DDBJ databases">
        <title>YIM 132548 draft genome.</title>
        <authorList>
            <person name="Jiang L."/>
        </authorList>
    </citation>
    <scope>NUCLEOTIDE SEQUENCE [LARGE SCALE GENOMIC DNA]</scope>
    <source>
        <strain evidence="2 3">YIM 132548</strain>
    </source>
</reference>